<dbReference type="InParanoid" id="A0A482XPE8"/>
<dbReference type="Pfam" id="PF20146">
    <property type="entry name" value="NRF"/>
    <property type="match status" value="1"/>
</dbReference>
<organism evidence="2 3">
    <name type="scientific">Laodelphax striatellus</name>
    <name type="common">Small brown planthopper</name>
    <name type="synonym">Delphax striatella</name>
    <dbReference type="NCBI Taxonomy" id="195883"/>
    <lineage>
        <taxon>Eukaryota</taxon>
        <taxon>Metazoa</taxon>
        <taxon>Ecdysozoa</taxon>
        <taxon>Arthropoda</taxon>
        <taxon>Hexapoda</taxon>
        <taxon>Insecta</taxon>
        <taxon>Pterygota</taxon>
        <taxon>Neoptera</taxon>
        <taxon>Paraneoptera</taxon>
        <taxon>Hemiptera</taxon>
        <taxon>Auchenorrhyncha</taxon>
        <taxon>Fulgoroidea</taxon>
        <taxon>Delphacidae</taxon>
        <taxon>Criomorphinae</taxon>
        <taxon>Laodelphax</taxon>
    </lineage>
</organism>
<evidence type="ECO:0000259" key="1">
    <source>
        <dbReference type="SMART" id="SM00703"/>
    </source>
</evidence>
<protein>
    <recommendedName>
        <fullName evidence="1">Nose resistant-to-fluoxetine protein N-terminal domain-containing protein</fullName>
    </recommendedName>
</protein>
<evidence type="ECO:0000313" key="2">
    <source>
        <dbReference type="EMBL" id="RZF47021.1"/>
    </source>
</evidence>
<name>A0A482XPE8_LAOST</name>
<dbReference type="Proteomes" id="UP000291343">
    <property type="component" value="Unassembled WGS sequence"/>
</dbReference>
<proteinExistence type="predicted"/>
<dbReference type="InterPro" id="IPR006621">
    <property type="entry name" value="Nose-resist-to-fluoxetine_N"/>
</dbReference>
<dbReference type="PANTHER" id="PTHR11161:SF0">
    <property type="entry name" value="O-ACYLTRANSFERASE LIKE PROTEIN"/>
    <property type="match status" value="1"/>
</dbReference>
<dbReference type="AlphaFoldDB" id="A0A482XPE8"/>
<dbReference type="PANTHER" id="PTHR11161">
    <property type="entry name" value="O-ACYLTRANSFERASE"/>
    <property type="match status" value="1"/>
</dbReference>
<gene>
    <name evidence="2" type="ORF">LSTR_LSTR013812</name>
</gene>
<keyword evidence="3" id="KW-1185">Reference proteome</keyword>
<feature type="domain" description="Nose resistant-to-fluoxetine protein N-terminal" evidence="1">
    <location>
        <begin position="54"/>
        <end position="171"/>
    </location>
</feature>
<dbReference type="OrthoDB" id="118951at2759"/>
<comment type="caution">
    <text evidence="2">The sequence shown here is derived from an EMBL/GenBank/DDBJ whole genome shotgun (WGS) entry which is preliminary data.</text>
</comment>
<dbReference type="EMBL" id="QKKF02004996">
    <property type="protein sequence ID" value="RZF47021.1"/>
    <property type="molecule type" value="Genomic_DNA"/>
</dbReference>
<evidence type="ECO:0000313" key="3">
    <source>
        <dbReference type="Proteomes" id="UP000291343"/>
    </source>
</evidence>
<sequence length="171" mass="19496">MGKPEMPDTDLRRVYELNRDYLPVRFKQLGIHGHMDFFAGHHSRSLYVPSDVENEICRGDSRIYSDGIENYEVWALKMLDASGKVPSGLLNGHYMDLGNYEECMNIADEAPYDINYCMVVMRNLTKTLKTPIDWDSPDLRPDLSMGGAPFLRPYLRLGICLPASCDLNDLT</sequence>
<dbReference type="SMART" id="SM00703">
    <property type="entry name" value="NRF"/>
    <property type="match status" value="1"/>
</dbReference>
<dbReference type="InterPro" id="IPR052728">
    <property type="entry name" value="O2_lipid_transport_reg"/>
</dbReference>
<accession>A0A482XPE8</accession>
<reference evidence="2 3" key="1">
    <citation type="journal article" date="2017" name="Gigascience">
        <title>Genome sequence of the small brown planthopper, Laodelphax striatellus.</title>
        <authorList>
            <person name="Zhu J."/>
            <person name="Jiang F."/>
            <person name="Wang X."/>
            <person name="Yang P."/>
            <person name="Bao Y."/>
            <person name="Zhao W."/>
            <person name="Wang W."/>
            <person name="Lu H."/>
            <person name="Wang Q."/>
            <person name="Cui N."/>
            <person name="Li J."/>
            <person name="Chen X."/>
            <person name="Luo L."/>
            <person name="Yu J."/>
            <person name="Kang L."/>
            <person name="Cui F."/>
        </authorList>
    </citation>
    <scope>NUCLEOTIDE SEQUENCE [LARGE SCALE GENOMIC DNA]</scope>
    <source>
        <strain evidence="2">Lst14</strain>
    </source>
</reference>